<gene>
    <name evidence="2" type="ORF">EV659_11516</name>
</gene>
<evidence type="ECO:0000259" key="1">
    <source>
        <dbReference type="PROSITE" id="PS50844"/>
    </source>
</evidence>
<dbReference type="InterPro" id="IPR006190">
    <property type="entry name" value="SAF_AFP_Neu5Ac"/>
</dbReference>
<dbReference type="InterPro" id="IPR020030">
    <property type="entry name" value="Pseudaminic_synth_PseI"/>
</dbReference>
<dbReference type="SMART" id="SM00858">
    <property type="entry name" value="SAF"/>
    <property type="match status" value="1"/>
</dbReference>
<dbReference type="InterPro" id="IPR013132">
    <property type="entry name" value="PseI/NeuA/B-like_N"/>
</dbReference>
<comment type="caution">
    <text evidence="2">The sequence shown here is derived from an EMBL/GenBank/DDBJ whole genome shotgun (WGS) entry which is preliminary data.</text>
</comment>
<evidence type="ECO:0000313" key="3">
    <source>
        <dbReference type="Proteomes" id="UP000295399"/>
    </source>
</evidence>
<dbReference type="InParanoid" id="A0A4R2P822"/>
<dbReference type="PANTHER" id="PTHR42966">
    <property type="entry name" value="N-ACETYLNEURAMINATE SYNTHASE"/>
    <property type="match status" value="1"/>
</dbReference>
<dbReference type="InterPro" id="IPR057736">
    <property type="entry name" value="SAF_PseI/NeuA/NeuB"/>
</dbReference>
<dbReference type="Gene3D" id="3.90.1210.10">
    <property type="entry name" value="Antifreeze-like/N-acetylneuraminic acid synthase C-terminal domain"/>
    <property type="match status" value="1"/>
</dbReference>
<dbReference type="PROSITE" id="PS50844">
    <property type="entry name" value="AFP_LIKE"/>
    <property type="match status" value="1"/>
</dbReference>
<dbReference type="GO" id="GO:0047444">
    <property type="term" value="F:N-acylneuraminate-9-phosphate synthase activity"/>
    <property type="evidence" value="ECO:0007669"/>
    <property type="project" value="TreeGrafter"/>
</dbReference>
<sequence length="372" mass="38621">MTDTPAAPEPSAPAPSVTAPIAAVTIAGRPVGPGHPPFLIAEMSANHGRDLGRALAMIDAFAEAGADAVKLQTFTPDTMTLDHRGPGFVVEGGLWHGRTLYDLYGEGSLPWDWHAALFERAAARGVILFSAPFDASAVALLADLDAPAYKIASFELVDTPLIEAAAAQGKPLILSTGHASADDIDRALAAARRTGSGEIVLLHCVSGYPTPVDQANVSTIPHLARTYGVPAGLSDHTLGLGAAVAAVALGAVAVEKHVTLSRDLDTLDAAFSLEPAEFAQLAQACRDAHAALGQPTLSPQASEAASAAHRRSLYVTTEVAKGTVLGPDHVRSIRPGHGLAPRHLARVLGQKAARNLHKGEPMRWDMLAPDAD</sequence>
<dbReference type="GO" id="GO:0016051">
    <property type="term" value="P:carbohydrate biosynthetic process"/>
    <property type="evidence" value="ECO:0007669"/>
    <property type="project" value="InterPro"/>
</dbReference>
<dbReference type="SUPFAM" id="SSF51569">
    <property type="entry name" value="Aldolase"/>
    <property type="match status" value="1"/>
</dbReference>
<reference evidence="2 3" key="1">
    <citation type="submission" date="2019-03" db="EMBL/GenBank/DDBJ databases">
        <title>Genomic Encyclopedia of Type Strains, Phase IV (KMG-IV): sequencing the most valuable type-strain genomes for metagenomic binning, comparative biology and taxonomic classification.</title>
        <authorList>
            <person name="Goeker M."/>
        </authorList>
    </citation>
    <scope>NUCLEOTIDE SEQUENCE [LARGE SCALE GENOMIC DNA]</scope>
    <source>
        <strain evidence="2 3">DSM 2132</strain>
    </source>
</reference>
<dbReference type="SUPFAM" id="SSF51269">
    <property type="entry name" value="AFP III-like domain"/>
    <property type="match status" value="1"/>
</dbReference>
<dbReference type="Proteomes" id="UP000295399">
    <property type="component" value="Unassembled WGS sequence"/>
</dbReference>
<dbReference type="Pfam" id="PF08666">
    <property type="entry name" value="SAF"/>
    <property type="match status" value="1"/>
</dbReference>
<dbReference type="Pfam" id="PF03102">
    <property type="entry name" value="NeuB"/>
    <property type="match status" value="1"/>
</dbReference>
<feature type="domain" description="AFP-like" evidence="1">
    <location>
        <begin position="312"/>
        <end position="370"/>
    </location>
</feature>
<dbReference type="InterPro" id="IPR013974">
    <property type="entry name" value="SAF"/>
</dbReference>
<dbReference type="InterPro" id="IPR036732">
    <property type="entry name" value="AFP_Neu5c_C_sf"/>
</dbReference>
<keyword evidence="3" id="KW-1185">Reference proteome</keyword>
<dbReference type="OrthoDB" id="9781701at2"/>
<dbReference type="NCBIfam" id="TIGR03586">
    <property type="entry name" value="PseI"/>
    <property type="match status" value="1"/>
</dbReference>
<dbReference type="InterPro" id="IPR013785">
    <property type="entry name" value="Aldolase_TIM"/>
</dbReference>
<proteinExistence type="predicted"/>
<accession>A0A4R2P822</accession>
<evidence type="ECO:0000313" key="2">
    <source>
        <dbReference type="EMBL" id="TCP30161.1"/>
    </source>
</evidence>
<name>A0A4R2P822_RHOSA</name>
<dbReference type="AlphaFoldDB" id="A0A4R2P822"/>
<dbReference type="EMBL" id="SLXO01000015">
    <property type="protein sequence ID" value="TCP30161.1"/>
    <property type="molecule type" value="Genomic_DNA"/>
</dbReference>
<organism evidence="2 3">
    <name type="scientific">Rhodothalassium salexigens DSM 2132</name>
    <dbReference type="NCBI Taxonomy" id="1188247"/>
    <lineage>
        <taxon>Bacteria</taxon>
        <taxon>Pseudomonadati</taxon>
        <taxon>Pseudomonadota</taxon>
        <taxon>Alphaproteobacteria</taxon>
        <taxon>Rhodothalassiales</taxon>
        <taxon>Rhodothalassiaceae</taxon>
        <taxon>Rhodothalassium</taxon>
    </lineage>
</organism>
<dbReference type="InterPro" id="IPR051690">
    <property type="entry name" value="PseI-like"/>
</dbReference>
<dbReference type="CDD" id="cd11615">
    <property type="entry name" value="SAF_NeuB_like"/>
    <property type="match status" value="1"/>
</dbReference>
<dbReference type="PANTHER" id="PTHR42966:SF2">
    <property type="entry name" value="PSEUDAMINIC ACID SYNTHASE"/>
    <property type="match status" value="1"/>
</dbReference>
<protein>
    <submittedName>
        <fullName evidence="2">N-acetylneuraminate synthase</fullName>
    </submittedName>
</protein>
<dbReference type="RefSeq" id="WP_132709530.1">
    <property type="nucleotide sequence ID" value="NZ_JACIGF010000015.1"/>
</dbReference>
<dbReference type="Gene3D" id="3.20.20.70">
    <property type="entry name" value="Aldolase class I"/>
    <property type="match status" value="1"/>
</dbReference>